<name>A0A0A9S6Z4_ARUDO</name>
<reference evidence="1" key="1">
    <citation type="submission" date="2014-09" db="EMBL/GenBank/DDBJ databases">
        <authorList>
            <person name="Magalhaes I.L.F."/>
            <person name="Oliveira U."/>
            <person name="Santos F.R."/>
            <person name="Vidigal T.H.D.A."/>
            <person name="Brescovit A.D."/>
            <person name="Santos A.J."/>
        </authorList>
    </citation>
    <scope>NUCLEOTIDE SEQUENCE</scope>
    <source>
        <tissue evidence="1">Shoot tissue taken approximately 20 cm above the soil surface</tissue>
    </source>
</reference>
<sequence>MSSSAVLPRCPTRSIRRLLSSLMCCRLSLPCSDVHAHAPPRRCRSRAIAPGSLPELRDYRRCRLLPEPDEPGRLDLTQSKWCKAERYGFHWHPCGGDGGDGVALAERRLHSGAQLASSTRPSCL</sequence>
<proteinExistence type="predicted"/>
<protein>
    <submittedName>
        <fullName evidence="1">Uncharacterized protein</fullName>
    </submittedName>
</protein>
<reference evidence="1" key="2">
    <citation type="journal article" date="2015" name="Data Brief">
        <title>Shoot transcriptome of the giant reed, Arundo donax.</title>
        <authorList>
            <person name="Barrero R.A."/>
            <person name="Guerrero F.D."/>
            <person name="Moolhuijzen P."/>
            <person name="Goolsby J.A."/>
            <person name="Tidwell J."/>
            <person name="Bellgard S.E."/>
            <person name="Bellgard M.I."/>
        </authorList>
    </citation>
    <scope>NUCLEOTIDE SEQUENCE</scope>
    <source>
        <tissue evidence="1">Shoot tissue taken approximately 20 cm above the soil surface</tissue>
    </source>
</reference>
<dbReference type="AlphaFoldDB" id="A0A0A9S6Z4"/>
<evidence type="ECO:0000313" key="1">
    <source>
        <dbReference type="EMBL" id="JAD83373.1"/>
    </source>
</evidence>
<dbReference type="EMBL" id="GBRH01214522">
    <property type="protein sequence ID" value="JAD83373.1"/>
    <property type="molecule type" value="Transcribed_RNA"/>
</dbReference>
<accession>A0A0A9S6Z4</accession>
<organism evidence="1">
    <name type="scientific">Arundo donax</name>
    <name type="common">Giant reed</name>
    <name type="synonym">Donax arundinaceus</name>
    <dbReference type="NCBI Taxonomy" id="35708"/>
    <lineage>
        <taxon>Eukaryota</taxon>
        <taxon>Viridiplantae</taxon>
        <taxon>Streptophyta</taxon>
        <taxon>Embryophyta</taxon>
        <taxon>Tracheophyta</taxon>
        <taxon>Spermatophyta</taxon>
        <taxon>Magnoliopsida</taxon>
        <taxon>Liliopsida</taxon>
        <taxon>Poales</taxon>
        <taxon>Poaceae</taxon>
        <taxon>PACMAD clade</taxon>
        <taxon>Arundinoideae</taxon>
        <taxon>Arundineae</taxon>
        <taxon>Arundo</taxon>
    </lineage>
</organism>